<comment type="similarity">
    <text evidence="2">Belongs to the GerABKC lipoprotein family.</text>
</comment>
<evidence type="ECO:0000313" key="11">
    <source>
        <dbReference type="Proteomes" id="UP001597180"/>
    </source>
</evidence>
<keyword evidence="4" id="KW-0732">Signal</keyword>
<feature type="domain" description="Spore germination protein N-terminal" evidence="9">
    <location>
        <begin position="19"/>
        <end position="190"/>
    </location>
</feature>
<gene>
    <name evidence="10" type="ORF">ACFQ4B_09175</name>
</gene>
<proteinExistence type="inferred from homology"/>
<protein>
    <submittedName>
        <fullName evidence="10">Ger(X)C family spore germination C-terminal domain-containing protein</fullName>
    </submittedName>
</protein>
<dbReference type="PANTHER" id="PTHR35789">
    <property type="entry name" value="SPORE GERMINATION PROTEIN B3"/>
    <property type="match status" value="1"/>
</dbReference>
<keyword evidence="3" id="KW-0309">Germination</keyword>
<evidence type="ECO:0000256" key="1">
    <source>
        <dbReference type="ARBA" id="ARBA00004635"/>
    </source>
</evidence>
<dbReference type="InterPro" id="IPR046953">
    <property type="entry name" value="Spore_GerAC-like_C"/>
</dbReference>
<dbReference type="RefSeq" id="WP_345586992.1">
    <property type="nucleotide sequence ID" value="NZ_BAABJG010000006.1"/>
</dbReference>
<evidence type="ECO:0000256" key="5">
    <source>
        <dbReference type="ARBA" id="ARBA00023136"/>
    </source>
</evidence>
<dbReference type="Gene3D" id="3.30.300.210">
    <property type="entry name" value="Nutrient germinant receptor protein C, domain 3"/>
    <property type="match status" value="1"/>
</dbReference>
<keyword evidence="6" id="KW-0564">Palmitate</keyword>
<dbReference type="Pfam" id="PF25198">
    <property type="entry name" value="Spore_GerAC_N"/>
    <property type="match status" value="1"/>
</dbReference>
<evidence type="ECO:0000259" key="8">
    <source>
        <dbReference type="Pfam" id="PF05504"/>
    </source>
</evidence>
<comment type="caution">
    <text evidence="10">The sequence shown here is derived from an EMBL/GenBank/DDBJ whole genome shotgun (WGS) entry which is preliminary data.</text>
</comment>
<organism evidence="10 11">
    <name type="scientific">Paenibacillus vulneris</name>
    <dbReference type="NCBI Taxonomy" id="1133364"/>
    <lineage>
        <taxon>Bacteria</taxon>
        <taxon>Bacillati</taxon>
        <taxon>Bacillota</taxon>
        <taxon>Bacilli</taxon>
        <taxon>Bacillales</taxon>
        <taxon>Paenibacillaceae</taxon>
        <taxon>Paenibacillus</taxon>
    </lineage>
</organism>
<comment type="subcellular location">
    <subcellularLocation>
        <location evidence="1">Membrane</location>
        <topology evidence="1">Lipid-anchor</topology>
    </subcellularLocation>
</comment>
<dbReference type="Proteomes" id="UP001597180">
    <property type="component" value="Unassembled WGS sequence"/>
</dbReference>
<keyword evidence="5" id="KW-0472">Membrane</keyword>
<evidence type="ECO:0000256" key="6">
    <source>
        <dbReference type="ARBA" id="ARBA00023139"/>
    </source>
</evidence>
<evidence type="ECO:0000256" key="7">
    <source>
        <dbReference type="ARBA" id="ARBA00023288"/>
    </source>
</evidence>
<dbReference type="EMBL" id="JBHTLU010000013">
    <property type="protein sequence ID" value="MFD1220291.1"/>
    <property type="molecule type" value="Genomic_DNA"/>
</dbReference>
<feature type="domain" description="Spore germination GerAC-like C-terminal" evidence="8">
    <location>
        <begin position="212"/>
        <end position="356"/>
    </location>
</feature>
<keyword evidence="11" id="KW-1185">Reference proteome</keyword>
<dbReference type="PROSITE" id="PS51257">
    <property type="entry name" value="PROKAR_LIPOPROTEIN"/>
    <property type="match status" value="1"/>
</dbReference>
<accession>A0ABW3UKC9</accession>
<evidence type="ECO:0000259" key="9">
    <source>
        <dbReference type="Pfam" id="PF25198"/>
    </source>
</evidence>
<evidence type="ECO:0000256" key="3">
    <source>
        <dbReference type="ARBA" id="ARBA00022544"/>
    </source>
</evidence>
<sequence length="359" mass="40909">MIRAFTVFLLCLLLAGCGMKDIDKRFYVVAMGIDWSGNPEKPFRVSIRLAITSAKVESGSSKTQIQTIDAPSIAEGVRHLKSFVDKELDFGHCRIFVMGKTLFDHNDPSSMSWFARRRDIQAVSYVGVGEPDALSVLKVVPKSERYPGNALTLTFGNEGSESPYTVTTYLFDLTRRHFERGLDPALPIIRGKESTYEIDRVLIMGKRRPHLILDPEETMLFNMTAKQFPKSELKMPYGKKRIVLTVNQIRSKINVSKDDIPKVTLNVMITGILEESPPFVLEKDWQGIERKLGERFSRQVERLLYKIRDSGTDPYGFGLHYLAAYFGDEQDYKHWESVYPQVKFKVNTRVKISGPGVVR</sequence>
<evidence type="ECO:0000256" key="4">
    <source>
        <dbReference type="ARBA" id="ARBA00022729"/>
    </source>
</evidence>
<dbReference type="InterPro" id="IPR057336">
    <property type="entry name" value="GerAC_N"/>
</dbReference>
<reference evidence="11" key="1">
    <citation type="journal article" date="2019" name="Int. J. Syst. Evol. Microbiol.">
        <title>The Global Catalogue of Microorganisms (GCM) 10K type strain sequencing project: providing services to taxonomists for standard genome sequencing and annotation.</title>
        <authorList>
            <consortium name="The Broad Institute Genomics Platform"/>
            <consortium name="The Broad Institute Genome Sequencing Center for Infectious Disease"/>
            <person name="Wu L."/>
            <person name="Ma J."/>
        </authorList>
    </citation>
    <scope>NUCLEOTIDE SEQUENCE [LARGE SCALE GENOMIC DNA]</scope>
    <source>
        <strain evidence="11">CCUG 53270</strain>
    </source>
</reference>
<name>A0ABW3UKC9_9BACL</name>
<dbReference type="InterPro" id="IPR008844">
    <property type="entry name" value="Spore_GerAC-like"/>
</dbReference>
<keyword evidence="7" id="KW-0449">Lipoprotein</keyword>
<evidence type="ECO:0000256" key="2">
    <source>
        <dbReference type="ARBA" id="ARBA00007886"/>
    </source>
</evidence>
<dbReference type="PANTHER" id="PTHR35789:SF1">
    <property type="entry name" value="SPORE GERMINATION PROTEIN B3"/>
    <property type="match status" value="1"/>
</dbReference>
<evidence type="ECO:0000313" key="10">
    <source>
        <dbReference type="EMBL" id="MFD1220291.1"/>
    </source>
</evidence>
<dbReference type="Pfam" id="PF05504">
    <property type="entry name" value="Spore_GerAC"/>
    <property type="match status" value="1"/>
</dbReference>
<dbReference type="InterPro" id="IPR038501">
    <property type="entry name" value="Spore_GerAC_C_sf"/>
</dbReference>